<proteinExistence type="inferred from homology"/>
<feature type="signal peptide" evidence="4">
    <location>
        <begin position="1"/>
        <end position="25"/>
    </location>
</feature>
<evidence type="ECO:0000256" key="2">
    <source>
        <dbReference type="ARBA" id="ARBA00022801"/>
    </source>
</evidence>
<keyword evidence="7" id="KW-1185">Reference proteome</keyword>
<evidence type="ECO:0000256" key="5">
    <source>
        <dbReference type="SAM" id="MobiDB-lite"/>
    </source>
</evidence>
<dbReference type="InterPro" id="IPR011683">
    <property type="entry name" value="Glyco_hydro_53"/>
</dbReference>
<dbReference type="PANTHER" id="PTHR12631:SF10">
    <property type="entry name" value="BETA-XYLOSIDASE-LIKE PROTEIN-RELATED"/>
    <property type="match status" value="1"/>
</dbReference>
<feature type="chain" id="PRO_5044970128" description="Arabinogalactan endo-beta-1,4-galactanase" evidence="4">
    <location>
        <begin position="26"/>
        <end position="399"/>
    </location>
</feature>
<dbReference type="PANTHER" id="PTHR12631">
    <property type="entry name" value="ALPHA-L-IDURONIDASE"/>
    <property type="match status" value="1"/>
</dbReference>
<feature type="region of interest" description="Disordered" evidence="5">
    <location>
        <begin position="56"/>
        <end position="108"/>
    </location>
</feature>
<dbReference type="EC" id="3.2.1.89" evidence="4"/>
<dbReference type="SUPFAM" id="SSF51445">
    <property type="entry name" value="(Trans)glycosidases"/>
    <property type="match status" value="1"/>
</dbReference>
<evidence type="ECO:0000313" key="6">
    <source>
        <dbReference type="EMBL" id="GAA3709903.1"/>
    </source>
</evidence>
<dbReference type="Gene3D" id="3.20.20.80">
    <property type="entry name" value="Glycosidases"/>
    <property type="match status" value="1"/>
</dbReference>
<name>A0ABP7DTD7_9ACTN</name>
<dbReference type="InterPro" id="IPR051923">
    <property type="entry name" value="Glycosyl_Hydrolase_39"/>
</dbReference>
<keyword evidence="4" id="KW-0732">Signal</keyword>
<dbReference type="EMBL" id="BAAAYX010000013">
    <property type="protein sequence ID" value="GAA3709903.1"/>
    <property type="molecule type" value="Genomic_DNA"/>
</dbReference>
<dbReference type="InterPro" id="IPR017853">
    <property type="entry name" value="GH"/>
</dbReference>
<dbReference type="Pfam" id="PF07745">
    <property type="entry name" value="Glyco_hydro_53"/>
    <property type="match status" value="1"/>
</dbReference>
<comment type="caution">
    <text evidence="6">The sequence shown here is derived from an EMBL/GenBank/DDBJ whole genome shotgun (WGS) entry which is preliminary data.</text>
</comment>
<evidence type="ECO:0000256" key="3">
    <source>
        <dbReference type="ARBA" id="ARBA00023295"/>
    </source>
</evidence>
<comment type="catalytic activity">
    <reaction evidence="4">
        <text>The enzyme specifically hydrolyzes (1-&gt;4)-beta-D-galactosidic linkages in type I arabinogalactans.</text>
        <dbReference type="EC" id="3.2.1.89"/>
    </reaction>
</comment>
<reference evidence="7" key="1">
    <citation type="journal article" date="2019" name="Int. J. Syst. Evol. Microbiol.">
        <title>The Global Catalogue of Microorganisms (GCM) 10K type strain sequencing project: providing services to taxonomists for standard genome sequencing and annotation.</title>
        <authorList>
            <consortium name="The Broad Institute Genomics Platform"/>
            <consortium name="The Broad Institute Genome Sequencing Center for Infectious Disease"/>
            <person name="Wu L."/>
            <person name="Ma J."/>
        </authorList>
    </citation>
    <scope>NUCLEOTIDE SEQUENCE [LARGE SCALE GENOMIC DNA]</scope>
    <source>
        <strain evidence="7">JCM 16548</strain>
    </source>
</reference>
<evidence type="ECO:0000256" key="1">
    <source>
        <dbReference type="ARBA" id="ARBA00010687"/>
    </source>
</evidence>
<comment type="similarity">
    <text evidence="1 4">Belongs to the glycosyl hydrolase 53 family.</text>
</comment>
<evidence type="ECO:0000256" key="4">
    <source>
        <dbReference type="RuleBase" id="RU361192"/>
    </source>
</evidence>
<keyword evidence="3 4" id="KW-0326">Glycosidase</keyword>
<keyword evidence="2 4" id="KW-0378">Hydrolase</keyword>
<dbReference type="RefSeq" id="WP_344813224.1">
    <property type="nucleotide sequence ID" value="NZ_BAAAYX010000013.1"/>
</dbReference>
<organism evidence="6 7">
    <name type="scientific">Microlunatus aurantiacus</name>
    <dbReference type="NCBI Taxonomy" id="446786"/>
    <lineage>
        <taxon>Bacteria</taxon>
        <taxon>Bacillati</taxon>
        <taxon>Actinomycetota</taxon>
        <taxon>Actinomycetes</taxon>
        <taxon>Propionibacteriales</taxon>
        <taxon>Propionibacteriaceae</taxon>
        <taxon>Microlunatus</taxon>
    </lineage>
</organism>
<accession>A0ABP7DTD7</accession>
<dbReference type="Proteomes" id="UP001500051">
    <property type="component" value="Unassembled WGS sequence"/>
</dbReference>
<sequence>MSSRALWGLAGLLVGLLIAAGPAVAQPPPSNLCAGLTGDAYTRCLYAELDDRLRAVERPPAPTSTPRPSGSPSATPRPTPTVSVTVRPSVPPARSGVGAMVFTDRGNPTNTEKDIAALREAGATWIRMDIPKGAAGSVRGGRWQPDVGAMNFYDQAAEWADAAGLQIALVMADFDNDAAWTDDQHRGFLSQYTEHVASRLGDDVDLWQVYNEHDGRDYRTFAPTNATPTYLNRLRLTLEAARTGLRKHSSAPLTTTPFGYPVDDSRYDKWVTFFDGIGSSIDVIGVHAYPERSPVVISRVPQYIRQLRARYGKPVAVLEFGLPEVSGYGPPAEIGKAVVAQISAIMTADPFCATLYQLRDRGPTGSTDGEQVFGILRNDFTRKPYYGPVSAELKRWRDR</sequence>
<evidence type="ECO:0000313" key="7">
    <source>
        <dbReference type="Proteomes" id="UP001500051"/>
    </source>
</evidence>
<protein>
    <recommendedName>
        <fullName evidence="4">Arabinogalactan endo-beta-1,4-galactanase</fullName>
        <ecNumber evidence="4">3.2.1.89</ecNumber>
    </recommendedName>
</protein>
<feature type="compositionally biased region" description="Low complexity" evidence="5">
    <location>
        <begin position="66"/>
        <end position="95"/>
    </location>
</feature>
<gene>
    <name evidence="6" type="ORF">GCM10022204_30270</name>
</gene>